<proteinExistence type="predicted"/>
<feature type="transmembrane region" description="Helical" evidence="1">
    <location>
        <begin position="159"/>
        <end position="184"/>
    </location>
</feature>
<dbReference type="Pfam" id="PF13966">
    <property type="entry name" value="zf-RVT"/>
    <property type="match status" value="1"/>
</dbReference>
<feature type="non-terminal residue" evidence="3">
    <location>
        <position position="1"/>
    </location>
</feature>
<comment type="caution">
    <text evidence="3">The sequence shown here is derived from an EMBL/GenBank/DDBJ whole genome shotgun (WGS) entry which is preliminary data.</text>
</comment>
<evidence type="ECO:0000256" key="1">
    <source>
        <dbReference type="SAM" id="Phobius"/>
    </source>
</evidence>
<gene>
    <name evidence="3" type="ORF">CFOL_v3_26893</name>
</gene>
<dbReference type="InterPro" id="IPR026960">
    <property type="entry name" value="RVT-Znf"/>
</dbReference>
<dbReference type="EMBL" id="BDDD01002890">
    <property type="protein sequence ID" value="GAV83446.1"/>
    <property type="molecule type" value="Genomic_DNA"/>
</dbReference>
<evidence type="ECO:0000259" key="2">
    <source>
        <dbReference type="Pfam" id="PF13966"/>
    </source>
</evidence>
<keyword evidence="1" id="KW-0812">Transmembrane</keyword>
<protein>
    <submittedName>
        <fullName evidence="3">Zf-RVT domain-containing protein</fullName>
    </submittedName>
</protein>
<evidence type="ECO:0000313" key="4">
    <source>
        <dbReference type="Proteomes" id="UP000187406"/>
    </source>
</evidence>
<dbReference type="PANTHER" id="PTHR33116">
    <property type="entry name" value="REVERSE TRANSCRIPTASE ZINC-BINDING DOMAIN-CONTAINING PROTEIN-RELATED-RELATED"/>
    <property type="match status" value="1"/>
</dbReference>
<keyword evidence="1" id="KW-1133">Transmembrane helix</keyword>
<keyword evidence="1" id="KW-0472">Membrane</keyword>
<organism evidence="3 4">
    <name type="scientific">Cephalotus follicularis</name>
    <name type="common">Albany pitcher plant</name>
    <dbReference type="NCBI Taxonomy" id="3775"/>
    <lineage>
        <taxon>Eukaryota</taxon>
        <taxon>Viridiplantae</taxon>
        <taxon>Streptophyta</taxon>
        <taxon>Embryophyta</taxon>
        <taxon>Tracheophyta</taxon>
        <taxon>Spermatophyta</taxon>
        <taxon>Magnoliopsida</taxon>
        <taxon>eudicotyledons</taxon>
        <taxon>Gunneridae</taxon>
        <taxon>Pentapetalae</taxon>
        <taxon>rosids</taxon>
        <taxon>fabids</taxon>
        <taxon>Oxalidales</taxon>
        <taxon>Cephalotaceae</taxon>
        <taxon>Cephalotus</taxon>
    </lineage>
</organism>
<dbReference type="OrthoDB" id="1622315at2759"/>
<reference evidence="4" key="1">
    <citation type="submission" date="2016-04" db="EMBL/GenBank/DDBJ databases">
        <title>Cephalotus genome sequencing.</title>
        <authorList>
            <person name="Fukushima K."/>
            <person name="Hasebe M."/>
            <person name="Fang X."/>
        </authorList>
    </citation>
    <scope>NUCLEOTIDE SEQUENCE [LARGE SCALE GENOMIC DNA]</scope>
    <source>
        <strain evidence="4">cv. St1</strain>
    </source>
</reference>
<feature type="domain" description="Reverse transcriptase zinc-binding" evidence="2">
    <location>
        <begin position="1"/>
        <end position="85"/>
    </location>
</feature>
<keyword evidence="4" id="KW-1185">Reference proteome</keyword>
<dbReference type="PANTHER" id="PTHR33116:SF66">
    <property type="entry name" value="REVERSE TRANSCRIPTASE ZINC-BINDING DOMAIN-CONTAINING PROTEIN"/>
    <property type="match status" value="1"/>
</dbReference>
<accession>A0A1Q3CT63</accession>
<evidence type="ECO:0000313" key="3">
    <source>
        <dbReference type="EMBL" id="GAV83446.1"/>
    </source>
</evidence>
<dbReference type="AlphaFoldDB" id="A0A1Q3CT63"/>
<dbReference type="Proteomes" id="UP000187406">
    <property type="component" value="Unassembled WGS sequence"/>
</dbReference>
<dbReference type="InParanoid" id="A0A1Q3CT63"/>
<sequence>FSSKAVWESMRDYAPIVEWANLIWHPSRISKHAFCLWLAILGVHWTGDKLLPLGIVPSAQCFFNCGDNESVEHLFFACPYSQLIWQKVLCMCNIHRQILPWSFEIQWMVDHTRGNRFPHMIRKLAFGDIVYHLWMERNQEALIVAFFPRSPSYSKFRETLLLSWFGMCLLLLTQTITFAPWVAIGDCSTRMRSGNVSFLCSTSMLSYAGANLLRCLLSCYWDGSLLW</sequence>
<name>A0A1Q3CT63_CEPFO</name>